<name>A0A6J4MVL7_9BACT</name>
<keyword evidence="2" id="KW-0732">Signal</keyword>
<feature type="compositionally biased region" description="Pro residues" evidence="1">
    <location>
        <begin position="70"/>
        <end position="83"/>
    </location>
</feature>
<organism evidence="3">
    <name type="scientific">uncultured Gemmatimonadota bacterium</name>
    <dbReference type="NCBI Taxonomy" id="203437"/>
    <lineage>
        <taxon>Bacteria</taxon>
        <taxon>Pseudomonadati</taxon>
        <taxon>Gemmatimonadota</taxon>
        <taxon>environmental samples</taxon>
    </lineage>
</organism>
<evidence type="ECO:0000313" key="3">
    <source>
        <dbReference type="EMBL" id="CAA9367898.1"/>
    </source>
</evidence>
<feature type="region of interest" description="Disordered" evidence="1">
    <location>
        <begin position="37"/>
        <end position="83"/>
    </location>
</feature>
<reference evidence="3" key="1">
    <citation type="submission" date="2020-02" db="EMBL/GenBank/DDBJ databases">
        <authorList>
            <person name="Meier V. D."/>
        </authorList>
    </citation>
    <scope>NUCLEOTIDE SEQUENCE</scope>
    <source>
        <strain evidence="3">AVDCRST_MAG89</strain>
    </source>
</reference>
<feature type="non-terminal residue" evidence="3">
    <location>
        <position position="83"/>
    </location>
</feature>
<accession>A0A6J4MVL7</accession>
<dbReference type="EMBL" id="CADCTV010000893">
    <property type="protein sequence ID" value="CAA9367898.1"/>
    <property type="molecule type" value="Genomic_DNA"/>
</dbReference>
<dbReference type="AlphaFoldDB" id="A0A6J4MVL7"/>
<gene>
    <name evidence="3" type="ORF">AVDCRST_MAG89-4271</name>
</gene>
<sequence>MRIGTRTILLLALVAWPASVQASPLTPARVRECTCAAPRPSSGAWAGRDRHAQVDTPPARPGAVRGAPDPCAPAPVRPAPRSE</sequence>
<evidence type="ECO:0000256" key="2">
    <source>
        <dbReference type="SAM" id="SignalP"/>
    </source>
</evidence>
<protein>
    <submittedName>
        <fullName evidence="3">Uncharacterized protein</fullName>
    </submittedName>
</protein>
<evidence type="ECO:0000256" key="1">
    <source>
        <dbReference type="SAM" id="MobiDB-lite"/>
    </source>
</evidence>
<proteinExistence type="predicted"/>
<feature type="chain" id="PRO_5027070505" evidence="2">
    <location>
        <begin position="23"/>
        <end position="83"/>
    </location>
</feature>
<feature type="signal peptide" evidence="2">
    <location>
        <begin position="1"/>
        <end position="22"/>
    </location>
</feature>